<keyword evidence="1" id="KW-0472">Membrane</keyword>
<feature type="transmembrane region" description="Helical" evidence="1">
    <location>
        <begin position="91"/>
        <end position="108"/>
    </location>
</feature>
<feature type="transmembrane region" description="Helical" evidence="1">
    <location>
        <begin position="35"/>
        <end position="55"/>
    </location>
</feature>
<dbReference type="RefSeq" id="WP_254163985.1">
    <property type="nucleotide sequence ID" value="NZ_JAHESF010000013.1"/>
</dbReference>
<dbReference type="EMBL" id="JAHESF010000013">
    <property type="protein sequence ID" value="MBT1698113.1"/>
    <property type="molecule type" value="Genomic_DNA"/>
</dbReference>
<dbReference type="Proteomes" id="UP001319200">
    <property type="component" value="Unassembled WGS sequence"/>
</dbReference>
<keyword evidence="3" id="KW-1185">Reference proteome</keyword>
<keyword evidence="1" id="KW-0812">Transmembrane</keyword>
<keyword evidence="1" id="KW-1133">Transmembrane helix</keyword>
<feature type="transmembrane region" description="Helical" evidence="1">
    <location>
        <begin position="6"/>
        <end position="23"/>
    </location>
</feature>
<organism evidence="2 3">
    <name type="scientific">Chryseosolibacter histidini</name>
    <dbReference type="NCBI Taxonomy" id="2782349"/>
    <lineage>
        <taxon>Bacteria</taxon>
        <taxon>Pseudomonadati</taxon>
        <taxon>Bacteroidota</taxon>
        <taxon>Cytophagia</taxon>
        <taxon>Cytophagales</taxon>
        <taxon>Chryseotaleaceae</taxon>
        <taxon>Chryseosolibacter</taxon>
    </lineage>
</organism>
<evidence type="ECO:0000313" key="2">
    <source>
        <dbReference type="EMBL" id="MBT1698113.1"/>
    </source>
</evidence>
<feature type="transmembrane region" description="Helical" evidence="1">
    <location>
        <begin position="61"/>
        <end position="79"/>
    </location>
</feature>
<reference evidence="2 3" key="1">
    <citation type="submission" date="2021-05" db="EMBL/GenBank/DDBJ databases">
        <title>A Polyphasic approach of four new species of the genus Ohtaekwangia: Ohtaekwangia histidinii sp. nov., Ohtaekwangia cretensis sp. nov., Ohtaekwangia indiensis sp. nov., Ohtaekwangia reichenbachii sp. nov. from diverse environment.</title>
        <authorList>
            <person name="Octaviana S."/>
        </authorList>
    </citation>
    <scope>NUCLEOTIDE SEQUENCE [LARGE SCALE GENOMIC DNA]</scope>
    <source>
        <strain evidence="2 3">PWU4</strain>
    </source>
</reference>
<evidence type="ECO:0000256" key="1">
    <source>
        <dbReference type="SAM" id="Phobius"/>
    </source>
</evidence>
<accession>A0AAP2DMT2</accession>
<gene>
    <name evidence="2" type="ORF">KK083_14565</name>
</gene>
<sequence>MFGYQIAILLAATILIPCLVGFIRFNTLALHYKLVAILAGIGFLTELLMFSLPYFGTNNLIGMHFYALAEIILLSMFFIHQLKEPVEKRIIWIATIAIAAISLVYSSVGNNIKEFNSLPRAIECIYFGGLCSYVFYEVSIDKSRMEGGLCFINGAILFYFSSCFIVFAFSKYKAPDKDDLLMMYNVHSIINAICNLAFAAGLWVAPRTSYRAV</sequence>
<dbReference type="AlphaFoldDB" id="A0AAP2DMT2"/>
<comment type="caution">
    <text evidence="2">The sequence shown here is derived from an EMBL/GenBank/DDBJ whole genome shotgun (WGS) entry which is preliminary data.</text>
</comment>
<feature type="transmembrane region" description="Helical" evidence="1">
    <location>
        <begin position="120"/>
        <end position="136"/>
    </location>
</feature>
<proteinExistence type="predicted"/>
<evidence type="ECO:0000313" key="3">
    <source>
        <dbReference type="Proteomes" id="UP001319200"/>
    </source>
</evidence>
<protein>
    <submittedName>
        <fullName evidence="2">Uncharacterized protein</fullName>
    </submittedName>
</protein>
<feature type="transmembrane region" description="Helical" evidence="1">
    <location>
        <begin position="181"/>
        <end position="205"/>
    </location>
</feature>
<feature type="transmembrane region" description="Helical" evidence="1">
    <location>
        <begin position="148"/>
        <end position="169"/>
    </location>
</feature>
<name>A0AAP2DMT2_9BACT</name>